<feature type="domain" description="Translation initiation factor 3 C-terminal" evidence="6">
    <location>
        <begin position="86"/>
        <end position="169"/>
    </location>
</feature>
<dbReference type="PANTHER" id="PTHR10938:SF0">
    <property type="entry name" value="TRANSLATION INITIATION FACTOR IF-3, MITOCHONDRIAL"/>
    <property type="match status" value="1"/>
</dbReference>
<dbReference type="GO" id="GO:0043022">
    <property type="term" value="F:ribosome binding"/>
    <property type="evidence" value="ECO:0007669"/>
    <property type="project" value="TreeGrafter"/>
</dbReference>
<evidence type="ECO:0000259" key="6">
    <source>
        <dbReference type="Pfam" id="PF00707"/>
    </source>
</evidence>
<comment type="caution">
    <text evidence="8">The sequence shown here is derived from an EMBL/GenBank/DDBJ whole genome shotgun (WGS) entry which is preliminary data.</text>
</comment>
<feature type="domain" description="Translation initiation factor 3 N-terminal" evidence="7">
    <location>
        <begin position="9"/>
        <end position="77"/>
    </location>
</feature>
<dbReference type="NCBIfam" id="TIGR00168">
    <property type="entry name" value="infC"/>
    <property type="match status" value="1"/>
</dbReference>
<name>A0A2H0WRV7_9BACT</name>
<dbReference type="PANTHER" id="PTHR10938">
    <property type="entry name" value="TRANSLATION INITIATION FACTOR IF-3"/>
    <property type="match status" value="1"/>
</dbReference>
<organism evidence="8 9">
    <name type="scientific">Candidatus Shapirobacteria bacterium CG09_land_8_20_14_0_10_38_17</name>
    <dbReference type="NCBI Taxonomy" id="1974884"/>
    <lineage>
        <taxon>Bacteria</taxon>
        <taxon>Candidatus Shapironibacteriota</taxon>
    </lineage>
</organism>
<dbReference type="Gene3D" id="3.10.20.80">
    <property type="entry name" value="Translation initiation factor 3 (IF-3), N-terminal domain"/>
    <property type="match status" value="1"/>
</dbReference>
<keyword evidence="2 4" id="KW-0396">Initiation factor</keyword>
<evidence type="ECO:0000256" key="3">
    <source>
        <dbReference type="ARBA" id="ARBA00022917"/>
    </source>
</evidence>
<dbReference type="SUPFAM" id="SSF54364">
    <property type="entry name" value="Translation initiation factor IF3, N-terminal domain"/>
    <property type="match status" value="1"/>
</dbReference>
<gene>
    <name evidence="4" type="primary">infC</name>
    <name evidence="8" type="ORF">COT63_00290</name>
</gene>
<dbReference type="Proteomes" id="UP000231282">
    <property type="component" value="Unassembled WGS sequence"/>
</dbReference>
<dbReference type="AlphaFoldDB" id="A0A2H0WRV7"/>
<comment type="subcellular location">
    <subcellularLocation>
        <location evidence="4">Cytoplasm</location>
    </subcellularLocation>
</comment>
<dbReference type="GO" id="GO:0003743">
    <property type="term" value="F:translation initiation factor activity"/>
    <property type="evidence" value="ECO:0007669"/>
    <property type="project" value="UniProtKB-UniRule"/>
</dbReference>
<comment type="similarity">
    <text evidence="1 4">Belongs to the IF-3 family.</text>
</comment>
<evidence type="ECO:0000256" key="5">
    <source>
        <dbReference type="NCBIfam" id="TIGR00168"/>
    </source>
</evidence>
<dbReference type="Pfam" id="PF05198">
    <property type="entry name" value="IF3_N"/>
    <property type="match status" value="1"/>
</dbReference>
<comment type="subunit">
    <text evidence="4">Monomer.</text>
</comment>
<evidence type="ECO:0000259" key="7">
    <source>
        <dbReference type="Pfam" id="PF05198"/>
    </source>
</evidence>
<dbReference type="SUPFAM" id="SSF55200">
    <property type="entry name" value="Translation initiation factor IF3, C-terminal domain"/>
    <property type="match status" value="1"/>
</dbReference>
<protein>
    <recommendedName>
        <fullName evidence="4 5">Translation initiation factor IF-3</fullName>
    </recommendedName>
</protein>
<dbReference type="InterPro" id="IPR001288">
    <property type="entry name" value="Translation_initiation_fac_3"/>
</dbReference>
<evidence type="ECO:0000313" key="8">
    <source>
        <dbReference type="EMBL" id="PIS15386.1"/>
    </source>
</evidence>
<sequence length="172" mass="20066">MSPRKFYLINQYITTKTLRVIDKKGKQIGIIDREEALKKAQESHLDLIEIAPNAKPPVAKIIDFKKFKYLENKKAKKGKKAGKRQETKELRMRPFIGDSDLNFRVKRATKFLKEGNRVRIVIRFRGREFSQKDNGYQLIEKFAEQLKTFGQLNQKPKMMGKNLVATIEPIAK</sequence>
<dbReference type="InterPro" id="IPR019815">
    <property type="entry name" value="Translation_initiation_fac_3_C"/>
</dbReference>
<evidence type="ECO:0000256" key="1">
    <source>
        <dbReference type="ARBA" id="ARBA00005439"/>
    </source>
</evidence>
<comment type="function">
    <text evidence="4">IF-3 binds to the 30S ribosomal subunit and shifts the equilibrium between 70S ribosomes and their 50S and 30S subunits in favor of the free subunits, thus enhancing the availability of 30S subunits on which protein synthesis initiation begins.</text>
</comment>
<dbReference type="InterPro" id="IPR036788">
    <property type="entry name" value="T_IF-3_C_sf"/>
</dbReference>
<dbReference type="Pfam" id="PF00707">
    <property type="entry name" value="IF3_C"/>
    <property type="match status" value="1"/>
</dbReference>
<dbReference type="InterPro" id="IPR036787">
    <property type="entry name" value="T_IF-3_N_sf"/>
</dbReference>
<keyword evidence="4" id="KW-0963">Cytoplasm</keyword>
<dbReference type="GO" id="GO:0032790">
    <property type="term" value="P:ribosome disassembly"/>
    <property type="evidence" value="ECO:0007669"/>
    <property type="project" value="TreeGrafter"/>
</dbReference>
<evidence type="ECO:0000313" key="9">
    <source>
        <dbReference type="Proteomes" id="UP000231282"/>
    </source>
</evidence>
<dbReference type="HAMAP" id="MF_00080">
    <property type="entry name" value="IF_3"/>
    <property type="match status" value="1"/>
</dbReference>
<dbReference type="InterPro" id="IPR019814">
    <property type="entry name" value="Translation_initiation_fac_3_N"/>
</dbReference>
<dbReference type="Gene3D" id="3.30.110.10">
    <property type="entry name" value="Translation initiation factor 3 (IF-3), C-terminal domain"/>
    <property type="match status" value="1"/>
</dbReference>
<keyword evidence="3 4" id="KW-0648">Protein biosynthesis</keyword>
<evidence type="ECO:0000256" key="2">
    <source>
        <dbReference type="ARBA" id="ARBA00022540"/>
    </source>
</evidence>
<accession>A0A2H0WRV7</accession>
<dbReference type="EMBL" id="PEZH01000006">
    <property type="protein sequence ID" value="PIS15386.1"/>
    <property type="molecule type" value="Genomic_DNA"/>
</dbReference>
<evidence type="ECO:0000256" key="4">
    <source>
        <dbReference type="HAMAP-Rule" id="MF_00080"/>
    </source>
</evidence>
<proteinExistence type="inferred from homology"/>
<dbReference type="GO" id="GO:0005737">
    <property type="term" value="C:cytoplasm"/>
    <property type="evidence" value="ECO:0007669"/>
    <property type="project" value="UniProtKB-SubCell"/>
</dbReference>
<reference evidence="9" key="1">
    <citation type="submission" date="2017-09" db="EMBL/GenBank/DDBJ databases">
        <title>Depth-based differentiation of microbial function through sediment-hosted aquifers and enrichment of novel symbionts in the deep terrestrial subsurface.</title>
        <authorList>
            <person name="Probst A.J."/>
            <person name="Ladd B."/>
            <person name="Jarett J.K."/>
            <person name="Geller-Mcgrath D.E."/>
            <person name="Sieber C.M.K."/>
            <person name="Emerson J.B."/>
            <person name="Anantharaman K."/>
            <person name="Thomas B.C."/>
            <person name="Malmstrom R."/>
            <person name="Stieglmeier M."/>
            <person name="Klingl A."/>
            <person name="Woyke T."/>
            <person name="Ryan C.M."/>
            <person name="Banfield J.F."/>
        </authorList>
    </citation>
    <scope>NUCLEOTIDE SEQUENCE [LARGE SCALE GENOMIC DNA]</scope>
</reference>